<feature type="transmembrane region" description="Helical" evidence="1">
    <location>
        <begin position="344"/>
        <end position="362"/>
    </location>
</feature>
<proteinExistence type="predicted"/>
<keyword evidence="1" id="KW-0812">Transmembrane</keyword>
<dbReference type="OrthoDB" id="2176387at2"/>
<feature type="transmembrane region" description="Helical" evidence="1">
    <location>
        <begin position="146"/>
        <end position="175"/>
    </location>
</feature>
<keyword evidence="1" id="KW-1133">Transmembrane helix</keyword>
<feature type="transmembrane region" description="Helical" evidence="1">
    <location>
        <begin position="500"/>
        <end position="523"/>
    </location>
</feature>
<keyword evidence="1" id="KW-0472">Membrane</keyword>
<evidence type="ECO:0000313" key="3">
    <source>
        <dbReference type="Proteomes" id="UP000289996"/>
    </source>
</evidence>
<dbReference type="AlphaFoldDB" id="A0A660E2M9"/>
<gene>
    <name evidence="2" type="ORF">MUDAN_MDHGFNIF_01219</name>
</gene>
<feature type="transmembrane region" description="Helical" evidence="1">
    <location>
        <begin position="113"/>
        <end position="140"/>
    </location>
</feature>
<sequence>MNKRQLKALLAVNLRLVNPQITDRLRKKGASGKTLSRKLTHQFYLNTILFLGIYGLSIAMFNLSKMPGMFTFYLGLFILLGVSQSISGIYNVFFSGNDLVDYLPLPFRNQEIFISKLLVVVFNSIPFTTPLFLIFMFTAIRARVFVLLAILMAMLMYVFLLGIILAACSLLVFGLTKLKFFQAHQKMVMNLLLGLNMTLIIGGLYLINRSSANDTGTSMDRAVIKPLFPFFKVFTTPTSPVSLMTWAGTIALLLVLLTLTWRLVLTHLVEQLTQVNNALVSTHTTHRAGHHRNLNQGLRAYQFQLLKEPNLILQLFSNSVLLPLVFVMTFLFSGSTTNLSHLSLNWLGVLFVGGLAVAAFTVNQASLVANLISLDKLNFEFIKATPIPMSQYLHQKFQLGYWLQVLINVMLALIVAIVVRLPFALDLALMLGVAWGTYLFSQHYFIRDYHLRSTNWTNVTQLFNRGSGNVGLVLNMMFSVIISAVILITYSLIITAFASMALALNILAFVIVGLISGGLLWHYHQSFWHQFS</sequence>
<evidence type="ECO:0000313" key="2">
    <source>
        <dbReference type="EMBL" id="VDG29682.1"/>
    </source>
</evidence>
<evidence type="ECO:0000256" key="1">
    <source>
        <dbReference type="SAM" id="Phobius"/>
    </source>
</evidence>
<feature type="transmembrane region" description="Helical" evidence="1">
    <location>
        <begin position="243"/>
        <end position="264"/>
    </location>
</feature>
<keyword evidence="3" id="KW-1185">Reference proteome</keyword>
<dbReference type="Proteomes" id="UP000289996">
    <property type="component" value="Unassembled WGS sequence"/>
</dbReference>
<reference evidence="2 3" key="1">
    <citation type="submission" date="2018-11" db="EMBL/GenBank/DDBJ databases">
        <authorList>
            <person name="Wuyts S."/>
        </authorList>
    </citation>
    <scope>NUCLEOTIDE SEQUENCE [LARGE SCALE GENOMIC DNA]</scope>
    <source>
        <strain evidence="2">Lactobacillus mudanjiangensis AMBF249</strain>
    </source>
</reference>
<dbReference type="EMBL" id="UYIG01000152">
    <property type="protein sequence ID" value="VDG29682.1"/>
    <property type="molecule type" value="Genomic_DNA"/>
</dbReference>
<accession>A0A660E2M9</accession>
<feature type="transmembrane region" description="Helical" evidence="1">
    <location>
        <begin position="399"/>
        <end position="421"/>
    </location>
</feature>
<feature type="transmembrane region" description="Helical" evidence="1">
    <location>
        <begin position="472"/>
        <end position="494"/>
    </location>
</feature>
<organism evidence="2 3">
    <name type="scientific">Lactiplantibacillus mudanjiangensis</name>
    <dbReference type="NCBI Taxonomy" id="1296538"/>
    <lineage>
        <taxon>Bacteria</taxon>
        <taxon>Bacillati</taxon>
        <taxon>Bacillota</taxon>
        <taxon>Bacilli</taxon>
        <taxon>Lactobacillales</taxon>
        <taxon>Lactobacillaceae</taxon>
        <taxon>Lactiplantibacillus</taxon>
    </lineage>
</organism>
<name>A0A660E2M9_9LACO</name>
<feature type="transmembrane region" description="Helical" evidence="1">
    <location>
        <begin position="187"/>
        <end position="207"/>
    </location>
</feature>
<feature type="transmembrane region" description="Helical" evidence="1">
    <location>
        <begin position="43"/>
        <end position="64"/>
    </location>
</feature>
<dbReference type="RefSeq" id="WP_130852214.1">
    <property type="nucleotide sequence ID" value="NZ_UYIG01000152.1"/>
</dbReference>
<feature type="transmembrane region" description="Helical" evidence="1">
    <location>
        <begin position="311"/>
        <end position="332"/>
    </location>
</feature>
<feature type="transmembrane region" description="Helical" evidence="1">
    <location>
        <begin position="70"/>
        <end position="93"/>
    </location>
</feature>
<protein>
    <submittedName>
        <fullName evidence="2">ABC transporter permease [Lactobacillus paraplantarum]</fullName>
    </submittedName>
</protein>